<accession>B4FV67</accession>
<name>B4FV67_MAIZE</name>
<feature type="region of interest" description="Disordered" evidence="1">
    <location>
        <begin position="24"/>
        <end position="54"/>
    </location>
</feature>
<reference evidence="2" key="1">
    <citation type="journal article" date="2009" name="PLoS Genet.">
        <title>Sequencing, mapping, and analysis of 27,455 maize full-length cDNAs.</title>
        <authorList>
            <person name="Soderlund C."/>
            <person name="Descour A."/>
            <person name="Kudrna D."/>
            <person name="Bomhoff M."/>
            <person name="Boyd L."/>
            <person name="Currie J."/>
            <person name="Angelova A."/>
            <person name="Collura K."/>
            <person name="Wissotski M."/>
            <person name="Ashley E."/>
            <person name="Morrow D."/>
            <person name="Fernandes J."/>
            <person name="Walbot V."/>
            <person name="Yu Y."/>
        </authorList>
    </citation>
    <scope>NUCLEOTIDE SEQUENCE</scope>
    <source>
        <strain evidence="2">B73</strain>
    </source>
</reference>
<protein>
    <submittedName>
        <fullName evidence="2">Uncharacterized protein</fullName>
    </submittedName>
</protein>
<dbReference type="AlphaFoldDB" id="B4FV67"/>
<sequence length="122" mass="13675">MGKPILRDGGNPADSAITRVTRKGIGLRFPEPGRGGRRRPLDEPPARRRRVGHRRLGQAELHALQLLRRRLALPAGLPRRVLPQLIHWFVCYPRSVRAVAVRPTQCPALPPRRFLASCSSSN</sequence>
<organism evidence="2">
    <name type="scientific">Zea mays</name>
    <name type="common">Maize</name>
    <dbReference type="NCBI Taxonomy" id="4577"/>
    <lineage>
        <taxon>Eukaryota</taxon>
        <taxon>Viridiplantae</taxon>
        <taxon>Streptophyta</taxon>
        <taxon>Embryophyta</taxon>
        <taxon>Tracheophyta</taxon>
        <taxon>Spermatophyta</taxon>
        <taxon>Magnoliopsida</taxon>
        <taxon>Liliopsida</taxon>
        <taxon>Poales</taxon>
        <taxon>Poaceae</taxon>
        <taxon>PACMAD clade</taxon>
        <taxon>Panicoideae</taxon>
        <taxon>Andropogonodae</taxon>
        <taxon>Andropogoneae</taxon>
        <taxon>Tripsacinae</taxon>
        <taxon>Zea</taxon>
    </lineage>
</organism>
<evidence type="ECO:0000313" key="2">
    <source>
        <dbReference type="EMBL" id="ACF86010.1"/>
    </source>
</evidence>
<dbReference type="EMBL" id="BT041005">
    <property type="protein sequence ID" value="ACF86010.1"/>
    <property type="molecule type" value="mRNA"/>
</dbReference>
<evidence type="ECO:0000256" key="1">
    <source>
        <dbReference type="SAM" id="MobiDB-lite"/>
    </source>
</evidence>
<proteinExistence type="evidence at transcript level"/>